<dbReference type="EMBL" id="CAJNOW010019880">
    <property type="protein sequence ID" value="CAF1675906.1"/>
    <property type="molecule type" value="Genomic_DNA"/>
</dbReference>
<dbReference type="EMBL" id="CAJNRE010002510">
    <property type="protein sequence ID" value="CAF1982797.1"/>
    <property type="molecule type" value="Genomic_DNA"/>
</dbReference>
<dbReference type="Proteomes" id="UP000663834">
    <property type="component" value="Unassembled WGS sequence"/>
</dbReference>
<evidence type="ECO:0000313" key="6">
    <source>
        <dbReference type="Proteomes" id="UP000663834"/>
    </source>
</evidence>
<keyword evidence="1" id="KW-0175">Coiled coil</keyword>
<feature type="coiled-coil region" evidence="1">
    <location>
        <begin position="141"/>
        <end position="175"/>
    </location>
</feature>
<name>A0A816GIY1_9BILA</name>
<proteinExistence type="predicted"/>
<evidence type="ECO:0000313" key="5">
    <source>
        <dbReference type="EMBL" id="CAF3899258.1"/>
    </source>
</evidence>
<protein>
    <submittedName>
        <fullName evidence="3">Uncharacterized protein</fullName>
    </submittedName>
</protein>
<sequence length="245" mass="28933">MTTNKKPQTVDDILRQVETLKKHNDEIFKYIDGRNMVNKFQYNVTQSMVNDCYKFDVTENTVEESGNTIINSWHSSIQMTVIPDIFNDKINYSCSNYADLVRLNSEMYIVVQKYELFGDSDRARQEMLKFLENFRLIQTNLKLIEAKVEHEINKLEELKNKINDINHQFENLMKNYRLTFGIQNLIPKGELQCYECGAKPTTMIYYKNEIEPNRVDTFRTDGYSAVCVHHTQIAIDKHWTLVDPY</sequence>
<dbReference type="Proteomes" id="UP000681720">
    <property type="component" value="Unassembled WGS sequence"/>
</dbReference>
<evidence type="ECO:0000313" key="2">
    <source>
        <dbReference type="EMBL" id="CAF1575315.1"/>
    </source>
</evidence>
<dbReference type="Proteomes" id="UP000663824">
    <property type="component" value="Unassembled WGS sequence"/>
</dbReference>
<comment type="caution">
    <text evidence="3">The sequence shown here is derived from an EMBL/GenBank/DDBJ whole genome shotgun (WGS) entry which is preliminary data.</text>
</comment>
<dbReference type="EMBL" id="CAJOBJ010001839">
    <property type="protein sequence ID" value="CAF3899258.1"/>
    <property type="molecule type" value="Genomic_DNA"/>
</dbReference>
<organism evidence="3 6">
    <name type="scientific">Rotaria magnacalcarata</name>
    <dbReference type="NCBI Taxonomy" id="392030"/>
    <lineage>
        <taxon>Eukaryota</taxon>
        <taxon>Metazoa</taxon>
        <taxon>Spiralia</taxon>
        <taxon>Gnathifera</taxon>
        <taxon>Rotifera</taxon>
        <taxon>Eurotatoria</taxon>
        <taxon>Bdelloidea</taxon>
        <taxon>Philodinida</taxon>
        <taxon>Philodinidae</taxon>
        <taxon>Rotaria</taxon>
    </lineage>
</organism>
<dbReference type="EMBL" id="CAJNOV010015510">
    <property type="protein sequence ID" value="CAF1575315.1"/>
    <property type="molecule type" value="Genomic_DNA"/>
</dbReference>
<accession>A0A816GIY1</accession>
<evidence type="ECO:0000256" key="1">
    <source>
        <dbReference type="SAM" id="Coils"/>
    </source>
</evidence>
<dbReference type="OrthoDB" id="10454101at2759"/>
<evidence type="ECO:0000313" key="4">
    <source>
        <dbReference type="EMBL" id="CAF1982797.1"/>
    </source>
</evidence>
<evidence type="ECO:0000313" key="3">
    <source>
        <dbReference type="EMBL" id="CAF1675906.1"/>
    </source>
</evidence>
<dbReference type="AlphaFoldDB" id="A0A816GIY1"/>
<gene>
    <name evidence="2" type="ORF">CJN711_LOCUS32368</name>
    <name evidence="5" type="ORF">GIL414_LOCUS6466</name>
    <name evidence="3" type="ORF">KQP761_LOCUS35372</name>
    <name evidence="4" type="ORF">MBJ925_LOCUS7377</name>
</gene>
<dbReference type="Proteomes" id="UP000663855">
    <property type="component" value="Unassembled WGS sequence"/>
</dbReference>
<reference evidence="3" key="1">
    <citation type="submission" date="2021-02" db="EMBL/GenBank/DDBJ databases">
        <authorList>
            <person name="Nowell W R."/>
        </authorList>
    </citation>
    <scope>NUCLEOTIDE SEQUENCE</scope>
</reference>